<gene>
    <name evidence="11" type="ORF">CRI94_16985</name>
</gene>
<dbReference type="OrthoDB" id="9814202at2"/>
<feature type="transmembrane region" description="Helical" evidence="8">
    <location>
        <begin position="156"/>
        <end position="178"/>
    </location>
</feature>
<feature type="transmembrane region" description="Helical" evidence="8">
    <location>
        <begin position="353"/>
        <end position="374"/>
    </location>
</feature>
<dbReference type="NCBIfam" id="TIGR00836">
    <property type="entry name" value="amt"/>
    <property type="match status" value="1"/>
</dbReference>
<dbReference type="SUPFAM" id="SSF111352">
    <property type="entry name" value="Ammonium transporter"/>
    <property type="match status" value="1"/>
</dbReference>
<keyword evidence="9" id="KW-0732">Signal</keyword>
<accession>A0A2A8CTE8</accession>
<comment type="subcellular location">
    <subcellularLocation>
        <location evidence="8">Cell membrane</location>
        <topology evidence="8">Multi-pass membrane protein</topology>
    </subcellularLocation>
    <subcellularLocation>
        <location evidence="1">Membrane</location>
        <topology evidence="1">Multi-pass membrane protein</topology>
    </subcellularLocation>
</comment>
<evidence type="ECO:0000313" key="12">
    <source>
        <dbReference type="Proteomes" id="UP000220102"/>
    </source>
</evidence>
<organism evidence="11 12">
    <name type="scientific">Longibacter salinarum</name>
    <dbReference type="NCBI Taxonomy" id="1850348"/>
    <lineage>
        <taxon>Bacteria</taxon>
        <taxon>Pseudomonadati</taxon>
        <taxon>Rhodothermota</taxon>
        <taxon>Rhodothermia</taxon>
        <taxon>Rhodothermales</taxon>
        <taxon>Salisaetaceae</taxon>
        <taxon>Longibacter</taxon>
    </lineage>
</organism>
<name>A0A2A8CTE8_9BACT</name>
<dbReference type="PANTHER" id="PTHR11730">
    <property type="entry name" value="AMMONIUM TRANSPORTER"/>
    <property type="match status" value="1"/>
</dbReference>
<dbReference type="PANTHER" id="PTHR11730:SF89">
    <property type="entry name" value="AMMONIUM TRANSPORTER SLL0108-RELATED"/>
    <property type="match status" value="1"/>
</dbReference>
<feature type="signal peptide" evidence="9">
    <location>
        <begin position="1"/>
        <end position="24"/>
    </location>
</feature>
<evidence type="ECO:0000256" key="7">
    <source>
        <dbReference type="ARBA" id="ARBA00023177"/>
    </source>
</evidence>
<evidence type="ECO:0000256" key="3">
    <source>
        <dbReference type="ARBA" id="ARBA00022448"/>
    </source>
</evidence>
<keyword evidence="5 8" id="KW-1133">Transmembrane helix</keyword>
<keyword evidence="12" id="KW-1185">Reference proteome</keyword>
<dbReference type="PROSITE" id="PS01219">
    <property type="entry name" value="AMMONIUM_TRANSP"/>
    <property type="match status" value="1"/>
</dbReference>
<feature type="transmembrane region" description="Helical" evidence="8">
    <location>
        <begin position="236"/>
        <end position="254"/>
    </location>
</feature>
<feature type="transmembrane region" description="Helical" evidence="8">
    <location>
        <begin position="266"/>
        <end position="290"/>
    </location>
</feature>
<comment type="similarity">
    <text evidence="2 8">Belongs to the ammonia transporter channel (TC 1.A.11.2) family.</text>
</comment>
<dbReference type="InterPro" id="IPR029020">
    <property type="entry name" value="Ammonium/urea_transptr"/>
</dbReference>
<dbReference type="InterPro" id="IPR018047">
    <property type="entry name" value="Ammonium_transpt_CS"/>
</dbReference>
<sequence>MTSRFLLAACVTFLLLLLPTIAAAEPQQTATAAAEAVQLNLNYVWTILAAALVFFMQAGFALLETGFTRAKNAVNIIMKNVMDASAGALVFFVVGFGVMFGSSWNGFIGTDGFFLTGIEEQPESWTYAFYFFQAVFAATAATIVSGAVAERIKFNGYLVFSIAITGLIYPVFGSWAWGGLFNGGGWLESLGFIDFAGSTVVHSVGGWAALAGALVMGPRVGKYAPDGTPRAIPGHSLPLAALGVFILWLGWFGFNAGSTTAGSTDIALIAMNTFLAAGAGAVLAMATTWVRSGTPDATMTLNGVLGGLVGITAGCASMTPGFAILTGGVAGMIVVFATDALEKIIDDPVGAVAVHGVCGAWGTLAAGVFAAGGFSVAQVGVQVVGIAAAFAWTFPVSYALFYSLDRVIGLRINGELEDKGLDLHEHDVRAYPEFIARSGVEGDGASAEAAASLRGGNRR</sequence>
<evidence type="ECO:0000256" key="1">
    <source>
        <dbReference type="ARBA" id="ARBA00004141"/>
    </source>
</evidence>
<evidence type="ECO:0000313" key="11">
    <source>
        <dbReference type="EMBL" id="PEN11114.1"/>
    </source>
</evidence>
<keyword evidence="7 8" id="KW-0924">Ammonia transport</keyword>
<feature type="transmembrane region" description="Helical" evidence="8">
    <location>
        <begin position="43"/>
        <end position="63"/>
    </location>
</feature>
<evidence type="ECO:0000256" key="9">
    <source>
        <dbReference type="SAM" id="SignalP"/>
    </source>
</evidence>
<evidence type="ECO:0000256" key="6">
    <source>
        <dbReference type="ARBA" id="ARBA00023136"/>
    </source>
</evidence>
<dbReference type="Pfam" id="PF00909">
    <property type="entry name" value="Ammonium_transp"/>
    <property type="match status" value="1"/>
</dbReference>
<dbReference type="PRINTS" id="PR00342">
    <property type="entry name" value="RHESUSRHD"/>
</dbReference>
<dbReference type="InterPro" id="IPR002229">
    <property type="entry name" value="RhesusRHD"/>
</dbReference>
<dbReference type="AlphaFoldDB" id="A0A2A8CTE8"/>
<dbReference type="GO" id="GO:0005886">
    <property type="term" value="C:plasma membrane"/>
    <property type="evidence" value="ECO:0007669"/>
    <property type="project" value="UniProtKB-SubCell"/>
</dbReference>
<proteinExistence type="inferred from homology"/>
<dbReference type="GO" id="GO:0008519">
    <property type="term" value="F:ammonium channel activity"/>
    <property type="evidence" value="ECO:0007669"/>
    <property type="project" value="InterPro"/>
</dbReference>
<feature type="domain" description="Ammonium transporter AmtB-like" evidence="10">
    <location>
        <begin position="44"/>
        <end position="431"/>
    </location>
</feature>
<feature type="transmembrane region" description="Helical" evidence="8">
    <location>
        <begin position="84"/>
        <end position="107"/>
    </location>
</feature>
<dbReference type="Gene3D" id="1.10.3430.10">
    <property type="entry name" value="Ammonium transporter AmtB like domains"/>
    <property type="match status" value="1"/>
</dbReference>
<comment type="caution">
    <text evidence="11">The sequence shown here is derived from an EMBL/GenBank/DDBJ whole genome shotgun (WGS) entry which is preliminary data.</text>
</comment>
<keyword evidence="4 8" id="KW-0812">Transmembrane</keyword>
<evidence type="ECO:0000256" key="8">
    <source>
        <dbReference type="RuleBase" id="RU362002"/>
    </source>
</evidence>
<dbReference type="Proteomes" id="UP000220102">
    <property type="component" value="Unassembled WGS sequence"/>
</dbReference>
<dbReference type="InterPro" id="IPR024041">
    <property type="entry name" value="NH4_transpt_AmtB-like_dom"/>
</dbReference>
<evidence type="ECO:0000256" key="2">
    <source>
        <dbReference type="ARBA" id="ARBA00005887"/>
    </source>
</evidence>
<keyword evidence="3 8" id="KW-0813">Transport</keyword>
<feature type="transmembrane region" description="Helical" evidence="8">
    <location>
        <begin position="190"/>
        <end position="215"/>
    </location>
</feature>
<evidence type="ECO:0000256" key="5">
    <source>
        <dbReference type="ARBA" id="ARBA00022989"/>
    </source>
</evidence>
<feature type="transmembrane region" description="Helical" evidence="8">
    <location>
        <begin position="380"/>
        <end position="401"/>
    </location>
</feature>
<feature type="chain" id="PRO_5013128956" description="Ammonium transporter" evidence="9">
    <location>
        <begin position="25"/>
        <end position="459"/>
    </location>
</feature>
<feature type="transmembrane region" description="Helical" evidence="8">
    <location>
        <begin position="322"/>
        <end position="341"/>
    </location>
</feature>
<protein>
    <recommendedName>
        <fullName evidence="8">Ammonium transporter</fullName>
    </recommendedName>
</protein>
<dbReference type="GO" id="GO:0097272">
    <property type="term" value="P:ammonium homeostasis"/>
    <property type="evidence" value="ECO:0007669"/>
    <property type="project" value="TreeGrafter"/>
</dbReference>
<evidence type="ECO:0000259" key="10">
    <source>
        <dbReference type="Pfam" id="PF00909"/>
    </source>
</evidence>
<dbReference type="RefSeq" id="WP_098079081.1">
    <property type="nucleotide sequence ID" value="NZ_PDEQ01000012.1"/>
</dbReference>
<evidence type="ECO:0000256" key="4">
    <source>
        <dbReference type="ARBA" id="ARBA00022692"/>
    </source>
</evidence>
<keyword evidence="6 8" id="KW-0472">Membrane</keyword>
<dbReference type="EMBL" id="PDEQ01000012">
    <property type="protein sequence ID" value="PEN11114.1"/>
    <property type="molecule type" value="Genomic_DNA"/>
</dbReference>
<feature type="transmembrane region" description="Helical" evidence="8">
    <location>
        <begin position="127"/>
        <end position="149"/>
    </location>
</feature>
<dbReference type="InterPro" id="IPR001905">
    <property type="entry name" value="Ammonium_transpt"/>
</dbReference>
<reference evidence="11 12" key="1">
    <citation type="submission" date="2017-10" db="EMBL/GenBank/DDBJ databases">
        <title>Draft genome of Longibacter Salinarum.</title>
        <authorList>
            <person name="Goh K.M."/>
            <person name="Shamsir M.S."/>
            <person name="Lim S.W."/>
        </authorList>
    </citation>
    <scope>NUCLEOTIDE SEQUENCE [LARGE SCALE GENOMIC DNA]</scope>
    <source>
        <strain evidence="11 12">KCTC 52045</strain>
    </source>
</reference>